<sequence length="360" mass="40266">MNVLLVAKLSNQTLTENILSPLLKSSYVDHVYVLRDFPGDMIDGKVTYLSPEKVSESRIRHIRKVVAGVRYCSKYKIDVIIGVLNTPHGYIGKAIGAMTNIPYIHITIAGHREFWLGGKIRERVNLAVFRKARIITVTGQQTLAYLVSKGFDADRIVVLPNLPNQAFMDSNMQEEGERKYDIVSFSRIDKNKNIGLLLRAVSRIKNECSVKLIVAGDGEELDNLKRMAKELAIGEYIDFVGYISDLEDKLRIYRNSRIFVSCSKGEGFPVSLLEAMSCGCVPVVSNVGDIVDVIRHGTNGFVFNDVDSEMELAGCLMRLLSDKELVDKTSREARKIVESISVESNAGIWDNVFARITARQ</sequence>
<protein>
    <submittedName>
        <fullName evidence="3">Glycosyltransferase family 1 protein</fullName>
    </submittedName>
    <submittedName>
        <fullName evidence="2">Glycosyltransferase family 4 protein</fullName>
    </submittedName>
</protein>
<dbReference type="PANTHER" id="PTHR12526:SF630">
    <property type="entry name" value="GLYCOSYLTRANSFERASE"/>
    <property type="match status" value="1"/>
</dbReference>
<organism evidence="3 4">
    <name type="scientific">Bacteroides stercoris</name>
    <dbReference type="NCBI Taxonomy" id="46506"/>
    <lineage>
        <taxon>Bacteria</taxon>
        <taxon>Pseudomonadati</taxon>
        <taxon>Bacteroidota</taxon>
        <taxon>Bacteroidia</taxon>
        <taxon>Bacteroidales</taxon>
        <taxon>Bacteroidaceae</taxon>
        <taxon>Bacteroides</taxon>
    </lineage>
</organism>
<name>A0A413VJ07_BACSE</name>
<dbReference type="InterPro" id="IPR001296">
    <property type="entry name" value="Glyco_trans_1"/>
</dbReference>
<dbReference type="SUPFAM" id="SSF53756">
    <property type="entry name" value="UDP-Glycosyltransferase/glycogen phosphorylase"/>
    <property type="match status" value="1"/>
</dbReference>
<evidence type="ECO:0000313" key="4">
    <source>
        <dbReference type="Proteomes" id="UP000283482"/>
    </source>
</evidence>
<comment type="caution">
    <text evidence="3">The sequence shown here is derived from an EMBL/GenBank/DDBJ whole genome shotgun (WGS) entry which is preliminary data.</text>
</comment>
<dbReference type="Pfam" id="PF00534">
    <property type="entry name" value="Glycos_transf_1"/>
    <property type="match status" value="1"/>
</dbReference>
<evidence type="ECO:0000259" key="1">
    <source>
        <dbReference type="Pfam" id="PF00534"/>
    </source>
</evidence>
<dbReference type="GO" id="GO:0016757">
    <property type="term" value="F:glycosyltransferase activity"/>
    <property type="evidence" value="ECO:0007669"/>
    <property type="project" value="InterPro"/>
</dbReference>
<evidence type="ECO:0000313" key="5">
    <source>
        <dbReference type="Proteomes" id="UP000440773"/>
    </source>
</evidence>
<dbReference type="PANTHER" id="PTHR12526">
    <property type="entry name" value="GLYCOSYLTRANSFERASE"/>
    <property type="match status" value="1"/>
</dbReference>
<reference evidence="3 4" key="1">
    <citation type="submission" date="2018-08" db="EMBL/GenBank/DDBJ databases">
        <title>A genome reference for cultivated species of the human gut microbiota.</title>
        <authorList>
            <person name="Zou Y."/>
            <person name="Xue W."/>
            <person name="Luo G."/>
        </authorList>
    </citation>
    <scope>NUCLEOTIDE SEQUENCE [LARGE SCALE GENOMIC DNA]</scope>
    <source>
        <strain evidence="3 4">AM40-34</strain>
    </source>
</reference>
<feature type="domain" description="Glycosyl transferase family 1" evidence="1">
    <location>
        <begin position="174"/>
        <end position="335"/>
    </location>
</feature>
<dbReference type="CDD" id="cd03801">
    <property type="entry name" value="GT4_PimA-like"/>
    <property type="match status" value="1"/>
</dbReference>
<keyword evidence="3" id="KW-0808">Transferase</keyword>
<reference evidence="2 5" key="2">
    <citation type="journal article" date="2019" name="Nat. Med.">
        <title>A library of human gut bacterial isolates paired with longitudinal multiomics data enables mechanistic microbiome research.</title>
        <authorList>
            <person name="Poyet M."/>
            <person name="Groussin M."/>
            <person name="Gibbons S.M."/>
            <person name="Avila-Pacheco J."/>
            <person name="Jiang X."/>
            <person name="Kearney S.M."/>
            <person name="Perrotta A.R."/>
            <person name="Berdy B."/>
            <person name="Zhao S."/>
            <person name="Lieberman T.D."/>
            <person name="Swanson P.K."/>
            <person name="Smith M."/>
            <person name="Roesemann S."/>
            <person name="Alexander J.E."/>
            <person name="Rich S.A."/>
            <person name="Livny J."/>
            <person name="Vlamakis H."/>
            <person name="Clish C."/>
            <person name="Bullock K."/>
            <person name="Deik A."/>
            <person name="Scott J."/>
            <person name="Pierce K.A."/>
            <person name="Xavier R.J."/>
            <person name="Alm E.J."/>
        </authorList>
    </citation>
    <scope>NUCLEOTIDE SEQUENCE [LARGE SCALE GENOMIC DNA]</scope>
    <source>
        <strain evidence="2 5">BIOML-A17</strain>
    </source>
</reference>
<dbReference type="Proteomes" id="UP000283482">
    <property type="component" value="Unassembled WGS sequence"/>
</dbReference>
<evidence type="ECO:0000313" key="3">
    <source>
        <dbReference type="EMBL" id="RHB33563.1"/>
    </source>
</evidence>
<accession>A0A413VJ07</accession>
<dbReference type="Proteomes" id="UP000440773">
    <property type="component" value="Unassembled WGS sequence"/>
</dbReference>
<dbReference type="AlphaFoldDB" id="A0A413VJ07"/>
<dbReference type="RefSeq" id="WP_117906243.1">
    <property type="nucleotide sequence ID" value="NZ_AP031449.1"/>
</dbReference>
<gene>
    <name evidence="3" type="ORF">DW889_00470</name>
    <name evidence="2" type="ORF">F9962_00825</name>
</gene>
<dbReference type="EMBL" id="WCLP01000002">
    <property type="protein sequence ID" value="KAB5284234.1"/>
    <property type="molecule type" value="Genomic_DNA"/>
</dbReference>
<proteinExistence type="predicted"/>
<evidence type="ECO:0000313" key="2">
    <source>
        <dbReference type="EMBL" id="KAB5284234.1"/>
    </source>
</evidence>
<dbReference type="Gene3D" id="3.40.50.2000">
    <property type="entry name" value="Glycogen Phosphorylase B"/>
    <property type="match status" value="2"/>
</dbReference>
<dbReference type="EMBL" id="QSGN01000001">
    <property type="protein sequence ID" value="RHB33563.1"/>
    <property type="molecule type" value="Genomic_DNA"/>
</dbReference>